<feature type="compositionally biased region" description="Basic and acidic residues" evidence="1">
    <location>
        <begin position="288"/>
        <end position="299"/>
    </location>
</feature>
<evidence type="ECO:0000256" key="1">
    <source>
        <dbReference type="SAM" id="MobiDB-lite"/>
    </source>
</evidence>
<evidence type="ECO:0000313" key="4">
    <source>
        <dbReference type="Proteomes" id="UP000654947"/>
    </source>
</evidence>
<keyword evidence="2" id="KW-0812">Transmembrane</keyword>
<keyword evidence="2" id="KW-0472">Membrane</keyword>
<protein>
    <submittedName>
        <fullName evidence="3">Uncharacterized protein</fullName>
    </submittedName>
</protein>
<feature type="region of interest" description="Disordered" evidence="1">
    <location>
        <begin position="267"/>
        <end position="299"/>
    </location>
</feature>
<evidence type="ECO:0000313" key="3">
    <source>
        <dbReference type="EMBL" id="GHD23702.1"/>
    </source>
</evidence>
<feature type="transmembrane region" description="Helical" evidence="2">
    <location>
        <begin position="90"/>
        <end position="110"/>
    </location>
</feature>
<feature type="region of interest" description="Disordered" evidence="1">
    <location>
        <begin position="1"/>
        <end position="65"/>
    </location>
</feature>
<proteinExistence type="predicted"/>
<organism evidence="3 4">
    <name type="scientific">Nocardiopsis kunsanensis</name>
    <dbReference type="NCBI Taxonomy" id="141693"/>
    <lineage>
        <taxon>Bacteria</taxon>
        <taxon>Bacillati</taxon>
        <taxon>Actinomycetota</taxon>
        <taxon>Actinomycetes</taxon>
        <taxon>Streptosporangiales</taxon>
        <taxon>Nocardiopsidaceae</taxon>
        <taxon>Nocardiopsis</taxon>
    </lineage>
</organism>
<reference evidence="3 4" key="1">
    <citation type="journal article" date="2014" name="Int. J. Syst. Evol. Microbiol.">
        <title>Complete genome sequence of Corynebacterium casei LMG S-19264T (=DSM 44701T), isolated from a smear-ripened cheese.</title>
        <authorList>
            <consortium name="US DOE Joint Genome Institute (JGI-PGF)"/>
            <person name="Walter F."/>
            <person name="Albersmeier A."/>
            <person name="Kalinowski J."/>
            <person name="Ruckert C."/>
        </authorList>
    </citation>
    <scope>NUCLEOTIDE SEQUENCE [LARGE SCALE GENOMIC DNA]</scope>
    <source>
        <strain evidence="3 4">KCTC 19473</strain>
    </source>
</reference>
<keyword evidence="4" id="KW-1185">Reference proteome</keyword>
<sequence length="299" mass="31070">MPHGGPQGPGPGDTPSEEPVFPTEAMGATQNFAAVPSSGRGDDRPLFRDEAPEDHGADTAQFDVQSMDEYDYHERGNGNRDSGTDKRKTLLIGGFVVLLVVAAGGAYFIASSGSFSGGAQAVTVAHEDDDPEALDAEALFPESVSLSSDGYNGDFDRVAVDDTEACTEGAHGEYGEVLSGNDCRQLVRASYLNEDDGRAVTVGVAAMPSEEEAGTVLGEQDLVAAQWFAGLSGEEGTAAEGLDHAGGFGNSATWGRYVLFSLGTDGASGEEGAEDATELRSVSDGFLDELHTSISDERS</sequence>
<dbReference type="AlphaFoldDB" id="A0A918XC20"/>
<comment type="caution">
    <text evidence="3">The sequence shown here is derived from an EMBL/GenBank/DDBJ whole genome shotgun (WGS) entry which is preliminary data.</text>
</comment>
<accession>A0A918XC20</accession>
<keyword evidence="2" id="KW-1133">Transmembrane helix</keyword>
<evidence type="ECO:0000256" key="2">
    <source>
        <dbReference type="SAM" id="Phobius"/>
    </source>
</evidence>
<name>A0A918XC20_9ACTN</name>
<dbReference type="Proteomes" id="UP000654947">
    <property type="component" value="Unassembled WGS sequence"/>
</dbReference>
<gene>
    <name evidence="3" type="ORF">GCM10007147_19270</name>
</gene>
<feature type="compositionally biased region" description="Basic and acidic residues" evidence="1">
    <location>
        <begin position="40"/>
        <end position="57"/>
    </location>
</feature>
<dbReference type="EMBL" id="BMXL01000007">
    <property type="protein sequence ID" value="GHD23702.1"/>
    <property type="molecule type" value="Genomic_DNA"/>
</dbReference>
<feature type="compositionally biased region" description="Gly residues" evidence="1">
    <location>
        <begin position="1"/>
        <end position="11"/>
    </location>
</feature>